<sequence length="176" mass="18805">MLARDWYVSDHELGALQLSAARLAERYHRAWLADAPEARDLLAELLGGLGDRAVVRPPFAVDYGGNVVLGARTFVNYHLTLADVAPITIGEDCQIGPNVQLLTPIHPTEPGPRRERWERAEPITIGDNVWLGGGVTVLPGVRIGDDAVIGAAAVVTKDVPAGVVAVGNPARVLREL</sequence>
<proteinExistence type="inferred from homology"/>
<dbReference type="FunFam" id="2.160.10.10:FF:000025">
    <property type="entry name" value="Hexapeptide-repeat containing-acetyltransferase"/>
    <property type="match status" value="1"/>
</dbReference>
<reference evidence="7" key="1">
    <citation type="submission" date="2017-07" db="EMBL/GenBank/DDBJ databases">
        <title>Brachybacterium sp. VR2415.</title>
        <authorList>
            <person name="Tak E.J."/>
            <person name="Bae J.-W."/>
        </authorList>
    </citation>
    <scope>NUCLEOTIDE SEQUENCE [LARGE SCALE GENOMIC DNA]</scope>
    <source>
        <strain evidence="7">VR2415</strain>
    </source>
</reference>
<dbReference type="GO" id="GO:0016407">
    <property type="term" value="F:acetyltransferase activity"/>
    <property type="evidence" value="ECO:0007669"/>
    <property type="project" value="InterPro"/>
</dbReference>
<evidence type="ECO:0000256" key="1">
    <source>
        <dbReference type="ARBA" id="ARBA00007274"/>
    </source>
</evidence>
<dbReference type="InterPro" id="IPR051159">
    <property type="entry name" value="Hexapeptide_acetyltransf"/>
</dbReference>
<dbReference type="Pfam" id="PF12464">
    <property type="entry name" value="Mac"/>
    <property type="match status" value="1"/>
</dbReference>
<dbReference type="InterPro" id="IPR018357">
    <property type="entry name" value="Hexapep_transf_CS"/>
</dbReference>
<dbReference type="PROSITE" id="PS00101">
    <property type="entry name" value="HEXAPEP_TRANSFERASES"/>
    <property type="match status" value="1"/>
</dbReference>
<accession>A0A220UFV1</accession>
<keyword evidence="3" id="KW-0677">Repeat</keyword>
<dbReference type="KEGG" id="brv:CFK39_08435"/>
<evidence type="ECO:0000313" key="7">
    <source>
        <dbReference type="Proteomes" id="UP000198398"/>
    </source>
</evidence>
<dbReference type="InterPro" id="IPR001451">
    <property type="entry name" value="Hexapep"/>
</dbReference>
<dbReference type="Gene3D" id="2.160.10.10">
    <property type="entry name" value="Hexapeptide repeat proteins"/>
    <property type="match status" value="1"/>
</dbReference>
<evidence type="ECO:0000313" key="6">
    <source>
        <dbReference type="EMBL" id="ASK67114.1"/>
    </source>
</evidence>
<feature type="domain" description="Maltose/galactoside acetyltransferase" evidence="5">
    <location>
        <begin position="1"/>
        <end position="50"/>
    </location>
</feature>
<dbReference type="Pfam" id="PF00132">
    <property type="entry name" value="Hexapep"/>
    <property type="match status" value="1"/>
</dbReference>
<keyword evidence="2 6" id="KW-0808">Transferase</keyword>
<keyword evidence="7" id="KW-1185">Reference proteome</keyword>
<dbReference type="GO" id="GO:0008374">
    <property type="term" value="F:O-acyltransferase activity"/>
    <property type="evidence" value="ECO:0007669"/>
    <property type="project" value="TreeGrafter"/>
</dbReference>
<dbReference type="CDD" id="cd03357">
    <property type="entry name" value="LbH_MAT_GAT"/>
    <property type="match status" value="1"/>
</dbReference>
<comment type="similarity">
    <text evidence="1">Belongs to the transferase hexapeptide repeat family.</text>
</comment>
<protein>
    <submittedName>
        <fullName evidence="6">Maltose acetyltransferase</fullName>
    </submittedName>
</protein>
<evidence type="ECO:0000256" key="3">
    <source>
        <dbReference type="ARBA" id="ARBA00022737"/>
    </source>
</evidence>
<dbReference type="OrthoDB" id="2643438at2"/>
<evidence type="ECO:0000256" key="2">
    <source>
        <dbReference type="ARBA" id="ARBA00022679"/>
    </source>
</evidence>
<dbReference type="InterPro" id="IPR024688">
    <property type="entry name" value="Mac_dom"/>
</dbReference>
<dbReference type="PANTHER" id="PTHR23416">
    <property type="entry name" value="SIALIC ACID SYNTHASE-RELATED"/>
    <property type="match status" value="1"/>
</dbReference>
<dbReference type="AlphaFoldDB" id="A0A220UFV1"/>
<dbReference type="Proteomes" id="UP000198398">
    <property type="component" value="Chromosome"/>
</dbReference>
<dbReference type="InterPro" id="IPR011004">
    <property type="entry name" value="Trimer_LpxA-like_sf"/>
</dbReference>
<evidence type="ECO:0000256" key="4">
    <source>
        <dbReference type="ARBA" id="ARBA00023315"/>
    </source>
</evidence>
<dbReference type="RefSeq" id="WP_089066347.1">
    <property type="nucleotide sequence ID" value="NZ_CP022316.1"/>
</dbReference>
<dbReference type="SUPFAM" id="SSF51161">
    <property type="entry name" value="Trimeric LpxA-like enzymes"/>
    <property type="match status" value="1"/>
</dbReference>
<dbReference type="PANTHER" id="PTHR23416:SF23">
    <property type="entry name" value="ACETYLTRANSFERASE C18B11.09C-RELATED"/>
    <property type="match status" value="1"/>
</dbReference>
<evidence type="ECO:0000259" key="5">
    <source>
        <dbReference type="Pfam" id="PF12464"/>
    </source>
</evidence>
<gene>
    <name evidence="6" type="ORF">CFK39_08435</name>
</gene>
<name>A0A220UFV1_9MICO</name>
<dbReference type="EMBL" id="CP022316">
    <property type="protein sequence ID" value="ASK67114.1"/>
    <property type="molecule type" value="Genomic_DNA"/>
</dbReference>
<dbReference type="GO" id="GO:0005829">
    <property type="term" value="C:cytosol"/>
    <property type="evidence" value="ECO:0007669"/>
    <property type="project" value="TreeGrafter"/>
</dbReference>
<organism evidence="6 7">
    <name type="scientific">Brachybacterium avium</name>
    <dbReference type="NCBI Taxonomy" id="2017485"/>
    <lineage>
        <taxon>Bacteria</taxon>
        <taxon>Bacillati</taxon>
        <taxon>Actinomycetota</taxon>
        <taxon>Actinomycetes</taxon>
        <taxon>Micrococcales</taxon>
        <taxon>Dermabacteraceae</taxon>
        <taxon>Brachybacterium</taxon>
    </lineage>
</organism>
<keyword evidence="4" id="KW-0012">Acyltransferase</keyword>